<geneLocation type="plasmid" evidence="2 4">
    <name>unnamed2</name>
</geneLocation>
<dbReference type="Proteomes" id="UP000273982">
    <property type="component" value="Plasmid pGW6_2"/>
</dbReference>
<evidence type="ECO:0000313" key="4">
    <source>
        <dbReference type="Proteomes" id="UP000424673"/>
    </source>
</evidence>
<evidence type="ECO:0000313" key="2">
    <source>
        <dbReference type="EMBL" id="QGM95889.1"/>
    </source>
</evidence>
<name>A0A3G8MCW8_9HYPH</name>
<dbReference type="EMBL" id="CP034088">
    <property type="protein sequence ID" value="AZG79085.1"/>
    <property type="molecule type" value="Genomic_DNA"/>
</dbReference>
<dbReference type="Proteomes" id="UP000424673">
    <property type="component" value="Plasmid unnamed2"/>
</dbReference>
<geneLocation type="plasmid" evidence="3">
    <name>pgw6_2</name>
</geneLocation>
<keyword evidence="1" id="KW-0614">Plasmid</keyword>
<accession>A0A3G8MCW8</accession>
<dbReference type="EMBL" id="CP044330">
    <property type="protein sequence ID" value="QGM95889.1"/>
    <property type="molecule type" value="Genomic_DNA"/>
</dbReference>
<evidence type="ECO:0000313" key="3">
    <source>
        <dbReference type="Proteomes" id="UP000273982"/>
    </source>
</evidence>
<reference evidence="2 4" key="2">
    <citation type="journal article" date="2021" name="AMB Express">
        <title>Isolation and characterisation of Methylocystis spp. for poly-3-hydroxybutyrate production using waste methane feedstocks.</title>
        <authorList>
            <person name="Rumah B.L."/>
            <person name="Stead C.E."/>
            <person name="Claxton Stevens B.H."/>
            <person name="Minton N.P."/>
            <person name="Grosse-Honebrink A."/>
            <person name="Zhang Y."/>
        </authorList>
    </citation>
    <scope>NUCLEOTIDE SEQUENCE [LARGE SCALE GENOMIC DNA]</scope>
    <source>
        <strain evidence="2 4">BRCS1</strain>
        <plasmid evidence="2 4">unnamed2</plasmid>
    </source>
</reference>
<organism evidence="1 3">
    <name type="scientific">Methylocystis rosea</name>
    <dbReference type="NCBI Taxonomy" id="173366"/>
    <lineage>
        <taxon>Bacteria</taxon>
        <taxon>Pseudomonadati</taxon>
        <taxon>Pseudomonadota</taxon>
        <taxon>Alphaproteobacteria</taxon>
        <taxon>Hyphomicrobiales</taxon>
        <taxon>Methylocystaceae</taxon>
        <taxon>Methylocystis</taxon>
    </lineage>
</organism>
<evidence type="ECO:0008006" key="5">
    <source>
        <dbReference type="Google" id="ProtNLM"/>
    </source>
</evidence>
<keyword evidence="4" id="KW-1185">Reference proteome</keyword>
<protein>
    <recommendedName>
        <fullName evidence="5">Zinc-finger domain-containing protein</fullName>
    </recommendedName>
</protein>
<dbReference type="KEGG" id="mros:EHO51_20030"/>
<proteinExistence type="predicted"/>
<dbReference type="AlphaFoldDB" id="A0A3G8MCW8"/>
<dbReference type="RefSeq" id="WP_109026897.1">
    <property type="nucleotide sequence ID" value="NZ_CP034088.1"/>
</dbReference>
<geneLocation type="plasmid" evidence="1">
    <name>pGW6_2</name>
</geneLocation>
<gene>
    <name evidence="1" type="ORF">EHO51_20030</name>
    <name evidence="2" type="ORF">F7D13_17495</name>
</gene>
<reference evidence="1 3" key="1">
    <citation type="submission" date="2018-11" db="EMBL/GenBank/DDBJ databases">
        <title>Genome squencing of methanotrophic bacteria isolated from alkaline groundwater in Korea.</title>
        <authorList>
            <person name="Nguyen L.N."/>
        </authorList>
    </citation>
    <scope>NUCLEOTIDE SEQUENCE [LARGE SCALE GENOMIC DNA]</scope>
    <source>
        <strain evidence="1 3">GW6</strain>
        <plasmid evidence="1">pGW6_2</plasmid>
        <plasmid evidence="3">pgw6_2</plasmid>
    </source>
</reference>
<evidence type="ECO:0000313" key="1">
    <source>
        <dbReference type="EMBL" id="AZG79085.1"/>
    </source>
</evidence>
<sequence length="81" mass="9314">MKHKDFTRLIDTVFAAKSGEEMLCTEYFDELPRYVDIEASGQDAGALLPEVKHHMHQCPECEEVYLALLRLVNAEKTFPSR</sequence>